<dbReference type="AlphaFoldDB" id="A0A431VT48"/>
<dbReference type="OrthoDB" id="2886653at2"/>
<dbReference type="Pfam" id="PF10764">
    <property type="entry name" value="Gin"/>
    <property type="match status" value="1"/>
</dbReference>
<evidence type="ECO:0000313" key="2">
    <source>
        <dbReference type="Proteomes" id="UP000271374"/>
    </source>
</evidence>
<reference evidence="1 2" key="1">
    <citation type="submission" date="2018-12" db="EMBL/GenBank/DDBJ databases">
        <title>Bacillus yapensis draft genome sequence.</title>
        <authorList>
            <person name="Yu L."/>
            <person name="Xu X."/>
            <person name="Tang X."/>
        </authorList>
    </citation>
    <scope>NUCLEOTIDE SEQUENCE [LARGE SCALE GENOMIC DNA]</scope>
    <source>
        <strain evidence="1 2">XXST-01</strain>
    </source>
</reference>
<sequence length="67" mass="7741">MSSSLAKKYPGELCVICDQSKDEGIHLYTSFICSHCEKSIISTDTRDPQYKYYLKKLKKINTPEIYS</sequence>
<dbReference type="Proteomes" id="UP000271374">
    <property type="component" value="Unassembled WGS sequence"/>
</dbReference>
<accession>A0A431VT48</accession>
<evidence type="ECO:0000313" key="1">
    <source>
        <dbReference type="EMBL" id="RTR26386.1"/>
    </source>
</evidence>
<dbReference type="RefSeq" id="WP_126410780.1">
    <property type="nucleotide sequence ID" value="NZ_RXNT01000024.1"/>
</dbReference>
<protein>
    <submittedName>
        <fullName evidence="1">Sigma factor G inhibitor Gin</fullName>
    </submittedName>
</protein>
<comment type="caution">
    <text evidence="1">The sequence shown here is derived from an EMBL/GenBank/DDBJ whole genome shotgun (WGS) entry which is preliminary data.</text>
</comment>
<keyword evidence="2" id="KW-1185">Reference proteome</keyword>
<gene>
    <name evidence="1" type="ORF">EKG37_21315</name>
</gene>
<dbReference type="EMBL" id="RXNT01000024">
    <property type="protein sequence ID" value="RTR26386.1"/>
    <property type="molecule type" value="Genomic_DNA"/>
</dbReference>
<name>A0A431VT48_9BACI</name>
<organism evidence="1 2">
    <name type="scientific">Bacillus yapensis</name>
    <dbReference type="NCBI Taxonomy" id="2492960"/>
    <lineage>
        <taxon>Bacteria</taxon>
        <taxon>Bacillati</taxon>
        <taxon>Bacillota</taxon>
        <taxon>Bacilli</taxon>
        <taxon>Bacillales</taxon>
        <taxon>Bacillaceae</taxon>
        <taxon>Bacillus</taxon>
    </lineage>
</organism>
<proteinExistence type="predicted"/>
<dbReference type="InterPro" id="IPR019700">
    <property type="entry name" value="Sigma-G_inhibitor_Gin"/>
</dbReference>